<dbReference type="InterPro" id="IPR018247">
    <property type="entry name" value="EF_Hand_1_Ca_BS"/>
</dbReference>
<name>A0A674CU99_SALTR</name>
<dbReference type="InterPro" id="IPR034325">
    <property type="entry name" value="S-100_dom"/>
</dbReference>
<dbReference type="AlphaFoldDB" id="A0A674CU99"/>
<dbReference type="PROSITE" id="PS50222">
    <property type="entry name" value="EF_HAND_2"/>
    <property type="match status" value="1"/>
</dbReference>
<dbReference type="InterPro" id="IPR002048">
    <property type="entry name" value="EF_hand_dom"/>
</dbReference>
<organism evidence="7 8">
    <name type="scientific">Salmo trutta</name>
    <name type="common">Brown trout</name>
    <dbReference type="NCBI Taxonomy" id="8032"/>
    <lineage>
        <taxon>Eukaryota</taxon>
        <taxon>Metazoa</taxon>
        <taxon>Chordata</taxon>
        <taxon>Craniata</taxon>
        <taxon>Vertebrata</taxon>
        <taxon>Euteleostomi</taxon>
        <taxon>Actinopterygii</taxon>
        <taxon>Neopterygii</taxon>
        <taxon>Teleostei</taxon>
        <taxon>Protacanthopterygii</taxon>
        <taxon>Salmoniformes</taxon>
        <taxon>Salmonidae</taxon>
        <taxon>Salmoninae</taxon>
        <taxon>Salmo</taxon>
    </lineage>
</organism>
<feature type="domain" description="EF-hand" evidence="6">
    <location>
        <begin position="122"/>
        <end position="157"/>
    </location>
</feature>
<dbReference type="SUPFAM" id="SSF47473">
    <property type="entry name" value="EF-hand"/>
    <property type="match status" value="1"/>
</dbReference>
<proteinExistence type="inferred from homology"/>
<accession>A0A674CU99</accession>
<keyword evidence="3" id="KW-0677">Repeat</keyword>
<dbReference type="Ensembl" id="ENSSTUT00000092892.1">
    <property type="protein sequence ID" value="ENSSTUP00000087272.1"/>
    <property type="gene ID" value="ENSSTUG00000038439.1"/>
</dbReference>
<dbReference type="Pfam" id="PF01023">
    <property type="entry name" value="S_100"/>
    <property type="match status" value="1"/>
</dbReference>
<dbReference type="SMART" id="SM00054">
    <property type="entry name" value="EFh"/>
    <property type="match status" value="1"/>
</dbReference>
<keyword evidence="5" id="KW-0472">Membrane</keyword>
<dbReference type="GO" id="GO:0048306">
    <property type="term" value="F:calcium-dependent protein binding"/>
    <property type="evidence" value="ECO:0007669"/>
    <property type="project" value="TreeGrafter"/>
</dbReference>
<dbReference type="GeneTree" id="ENSGT00390000000920"/>
<keyword evidence="2" id="KW-0479">Metal-binding</keyword>
<keyword evidence="4" id="KW-0106">Calcium</keyword>
<evidence type="ECO:0000256" key="5">
    <source>
        <dbReference type="SAM" id="Phobius"/>
    </source>
</evidence>
<dbReference type="FunFam" id="1.10.238.10:FF:000044">
    <property type="entry name" value="Protein S100"/>
    <property type="match status" value="1"/>
</dbReference>
<reference evidence="7" key="1">
    <citation type="submission" date="2025-08" db="UniProtKB">
        <authorList>
            <consortium name="Ensembl"/>
        </authorList>
    </citation>
    <scope>IDENTIFICATION</scope>
</reference>
<dbReference type="InterPro" id="IPR011992">
    <property type="entry name" value="EF-hand-dom_pair"/>
</dbReference>
<sequence length="165" mass="18439">MCLNKYDPGHLLLSTLTYTNNHTTLLLTLTSTVCSSFYIFCRLKTTTFRLREGVGEGAAEGKNGREELHRGVTMSGVQQAMSLLIASFHKYSGKEGDKFTLSKVELKDLLQAELGEMLGKASDKSAVDRIFKDLDSNKDNTVDFKEYVTLVSCLTVMCNDFFIKK</sequence>
<evidence type="ECO:0000313" key="7">
    <source>
        <dbReference type="Ensembl" id="ENSSTUP00000087272.1"/>
    </source>
</evidence>
<dbReference type="InterPro" id="IPR013787">
    <property type="entry name" value="S100_Ca-bd_sub"/>
</dbReference>
<evidence type="ECO:0000256" key="2">
    <source>
        <dbReference type="ARBA" id="ARBA00022723"/>
    </source>
</evidence>
<evidence type="ECO:0000313" key="8">
    <source>
        <dbReference type="Proteomes" id="UP000472277"/>
    </source>
</evidence>
<dbReference type="PROSITE" id="PS00303">
    <property type="entry name" value="S100_CABP"/>
    <property type="match status" value="1"/>
</dbReference>
<dbReference type="PANTHER" id="PTHR11639">
    <property type="entry name" value="S100 CALCIUM-BINDING PROTEIN"/>
    <property type="match status" value="1"/>
</dbReference>
<keyword evidence="5" id="KW-1133">Transmembrane helix</keyword>
<dbReference type="PROSITE" id="PS00018">
    <property type="entry name" value="EF_HAND_1"/>
    <property type="match status" value="1"/>
</dbReference>
<dbReference type="Gene3D" id="1.10.238.10">
    <property type="entry name" value="EF-hand"/>
    <property type="match status" value="1"/>
</dbReference>
<evidence type="ECO:0000256" key="3">
    <source>
        <dbReference type="ARBA" id="ARBA00022737"/>
    </source>
</evidence>
<dbReference type="GO" id="GO:0005737">
    <property type="term" value="C:cytoplasm"/>
    <property type="evidence" value="ECO:0007669"/>
    <property type="project" value="TreeGrafter"/>
</dbReference>
<reference evidence="7" key="2">
    <citation type="submission" date="2025-09" db="UniProtKB">
        <authorList>
            <consortium name="Ensembl"/>
        </authorList>
    </citation>
    <scope>IDENTIFICATION</scope>
</reference>
<evidence type="ECO:0000256" key="4">
    <source>
        <dbReference type="ARBA" id="ARBA00022837"/>
    </source>
</evidence>
<dbReference type="InParanoid" id="A0A674CU99"/>
<dbReference type="GO" id="GO:0005509">
    <property type="term" value="F:calcium ion binding"/>
    <property type="evidence" value="ECO:0007669"/>
    <property type="project" value="InterPro"/>
</dbReference>
<evidence type="ECO:0000259" key="6">
    <source>
        <dbReference type="PROSITE" id="PS50222"/>
    </source>
</evidence>
<dbReference type="Proteomes" id="UP000472277">
    <property type="component" value="Chromosome 36"/>
</dbReference>
<feature type="transmembrane region" description="Helical" evidence="5">
    <location>
        <begin position="22"/>
        <end position="41"/>
    </location>
</feature>
<gene>
    <name evidence="7" type="primary">LOC115176066</name>
</gene>
<dbReference type="SMART" id="SM01394">
    <property type="entry name" value="S_100"/>
    <property type="match status" value="1"/>
</dbReference>
<dbReference type="CDD" id="cd00213">
    <property type="entry name" value="S-100"/>
    <property type="match status" value="1"/>
</dbReference>
<keyword evidence="5" id="KW-0812">Transmembrane</keyword>
<keyword evidence="8" id="KW-1185">Reference proteome</keyword>
<dbReference type="GO" id="GO:0046914">
    <property type="term" value="F:transition metal ion binding"/>
    <property type="evidence" value="ECO:0007669"/>
    <property type="project" value="InterPro"/>
</dbReference>
<dbReference type="PANTHER" id="PTHR11639:SF119">
    <property type="entry name" value="PROTEIN S100"/>
    <property type="match status" value="1"/>
</dbReference>
<evidence type="ECO:0000256" key="1">
    <source>
        <dbReference type="ARBA" id="ARBA00007323"/>
    </source>
</evidence>
<comment type="similarity">
    <text evidence="1">Belongs to the S-100 family.</text>
</comment>
<dbReference type="InterPro" id="IPR001751">
    <property type="entry name" value="S100/CaBP7/8-like_CS"/>
</dbReference>
<protein>
    <submittedName>
        <fullName evidence="7">Ictacalcin-like</fullName>
    </submittedName>
</protein>